<reference evidence="4" key="1">
    <citation type="submission" date="2021-05" db="EMBL/GenBank/DDBJ databases">
        <title>A free-living protist that lacks canonical eukaryotic 1 DNA replication and segregation systems.</title>
        <authorList>
            <person name="Salas-Leiva D.E."/>
            <person name="Tromer E.C."/>
            <person name="Curtis B.A."/>
            <person name="Jerlstrom-Hultqvist J."/>
            <person name="Kolisko M."/>
            <person name="Yi Z."/>
            <person name="Salas-Leiva J.S."/>
            <person name="Gallot-Lavallee L."/>
            <person name="Kops G.J.P.L."/>
            <person name="Archibald J.M."/>
            <person name="Simpson A.G.B."/>
            <person name="Roger A.J."/>
        </authorList>
    </citation>
    <scope>NUCLEOTIDE SEQUENCE</scope>
    <source>
        <strain evidence="4">BICM</strain>
    </source>
</reference>
<name>A0A8J6AXY6_9EUKA</name>
<keyword evidence="2" id="KW-0067">ATP-binding</keyword>
<gene>
    <name evidence="4" type="ORF">J8273_4332</name>
</gene>
<comment type="similarity">
    <text evidence="3">Belongs to the KTI12 family.</text>
</comment>
<evidence type="ECO:0000256" key="1">
    <source>
        <dbReference type="ARBA" id="ARBA00022741"/>
    </source>
</evidence>
<dbReference type="InterPro" id="IPR027417">
    <property type="entry name" value="P-loop_NTPase"/>
</dbReference>
<dbReference type="InterPro" id="IPR013641">
    <property type="entry name" value="KTI12/PSTK"/>
</dbReference>
<dbReference type="Gene3D" id="3.40.50.300">
    <property type="entry name" value="P-loop containing nucleotide triphosphate hydrolases"/>
    <property type="match status" value="1"/>
</dbReference>
<dbReference type="SUPFAM" id="SSF52540">
    <property type="entry name" value="P-loop containing nucleoside triphosphate hydrolases"/>
    <property type="match status" value="1"/>
</dbReference>
<keyword evidence="1" id="KW-0547">Nucleotide-binding</keyword>
<accession>A0A8J6AXY6</accession>
<dbReference type="Pfam" id="PF08433">
    <property type="entry name" value="KTI12"/>
    <property type="match status" value="1"/>
</dbReference>
<protein>
    <submittedName>
        <fullName evidence="4">Chromatin associated protein KTI12</fullName>
    </submittedName>
</protein>
<dbReference type="Proteomes" id="UP000717585">
    <property type="component" value="Unassembled WGS sequence"/>
</dbReference>
<evidence type="ECO:0000256" key="3">
    <source>
        <dbReference type="ARBA" id="ARBA00025768"/>
    </source>
</evidence>
<evidence type="ECO:0000313" key="5">
    <source>
        <dbReference type="Proteomes" id="UP000717585"/>
    </source>
</evidence>
<evidence type="ECO:0000256" key="2">
    <source>
        <dbReference type="ARBA" id="ARBA00022840"/>
    </source>
</evidence>
<sequence length="277" mass="30619">MPLIVVTGLPCSGKTRFSEQLKEKLADKLGHDVILLNFETLGLETSVFDVPREENNARQQLKATVDRYFNKDKTIIVDDLNYIKGVRYEYYCLARTMNTEYCVARVDVDINTARQWNQDSGHYTDASFMALCHRYEEALGTNPWEQPLVRVTVGDAGSFIGMEEVIGTMTQGTRRKASHHVGSLPIKSFPLRTGQDIDVQCKAIVNKVLAAVKAGTIGSVAVEGVKVKVPAGNLATVTAELHRLRTAFGRACVETTPADMSAGNISRLFVNYLNGEM</sequence>
<proteinExistence type="inferred from homology"/>
<evidence type="ECO:0000313" key="4">
    <source>
        <dbReference type="EMBL" id="KAG9394230.1"/>
    </source>
</evidence>
<dbReference type="AlphaFoldDB" id="A0A8J6AXY6"/>
<keyword evidence="5" id="KW-1185">Reference proteome</keyword>
<dbReference type="PANTHER" id="PTHR12435">
    <property type="match status" value="1"/>
</dbReference>
<dbReference type="GO" id="GO:0005524">
    <property type="term" value="F:ATP binding"/>
    <property type="evidence" value="ECO:0007669"/>
    <property type="project" value="UniProtKB-KW"/>
</dbReference>
<comment type="caution">
    <text evidence="4">The sequence shown here is derived from an EMBL/GenBank/DDBJ whole genome shotgun (WGS) entry which is preliminary data.</text>
</comment>
<organism evidence="4 5">
    <name type="scientific">Carpediemonas membranifera</name>
    <dbReference type="NCBI Taxonomy" id="201153"/>
    <lineage>
        <taxon>Eukaryota</taxon>
        <taxon>Metamonada</taxon>
        <taxon>Carpediemonas-like organisms</taxon>
        <taxon>Carpediemonas</taxon>
    </lineage>
</organism>
<dbReference type="EMBL" id="JAHDYR010000016">
    <property type="protein sequence ID" value="KAG9394230.1"/>
    <property type="molecule type" value="Genomic_DNA"/>
</dbReference>
<dbReference type="OrthoDB" id="9972657at2759"/>